<proteinExistence type="inferred from homology"/>
<evidence type="ECO:0000256" key="9">
    <source>
        <dbReference type="SAM" id="MobiDB-lite"/>
    </source>
</evidence>
<dbReference type="Proteomes" id="UP000461162">
    <property type="component" value="Unassembled WGS sequence"/>
</dbReference>
<keyword evidence="11" id="KW-0282">Flagellum</keyword>
<dbReference type="GO" id="GO:0044781">
    <property type="term" value="P:bacterial-type flagellum organization"/>
    <property type="evidence" value="ECO:0007669"/>
    <property type="project" value="UniProtKB-KW"/>
</dbReference>
<evidence type="ECO:0000256" key="2">
    <source>
        <dbReference type="ARBA" id="ARBA00017823"/>
    </source>
</evidence>
<evidence type="ECO:0000256" key="5">
    <source>
        <dbReference type="ARBA" id="ARBA00023015"/>
    </source>
</evidence>
<keyword evidence="5" id="KW-0805">Transcription regulation</keyword>
<keyword evidence="11" id="KW-0969">Cilium</keyword>
<evidence type="ECO:0000313" key="11">
    <source>
        <dbReference type="EMBL" id="MUM76044.1"/>
    </source>
</evidence>
<dbReference type="RefSeq" id="WP_155931402.1">
    <property type="nucleotide sequence ID" value="NZ_WODC01000001.1"/>
</dbReference>
<keyword evidence="11" id="KW-0966">Cell projection</keyword>
<organism evidence="11 12">
    <name type="scientific">Pseudodesulfovibrio alkaliphilus</name>
    <dbReference type="NCBI Taxonomy" id="2661613"/>
    <lineage>
        <taxon>Bacteria</taxon>
        <taxon>Pseudomonadati</taxon>
        <taxon>Thermodesulfobacteriota</taxon>
        <taxon>Desulfovibrionia</taxon>
        <taxon>Desulfovibrionales</taxon>
        <taxon>Desulfovibrionaceae</taxon>
    </lineage>
</organism>
<evidence type="ECO:0000256" key="6">
    <source>
        <dbReference type="ARBA" id="ARBA00023163"/>
    </source>
</evidence>
<evidence type="ECO:0000313" key="12">
    <source>
        <dbReference type="Proteomes" id="UP000461162"/>
    </source>
</evidence>
<keyword evidence="12" id="KW-1185">Reference proteome</keyword>
<dbReference type="EMBL" id="WODC01000001">
    <property type="protein sequence ID" value="MUM76044.1"/>
    <property type="molecule type" value="Genomic_DNA"/>
</dbReference>
<keyword evidence="3" id="KW-0678">Repressor</keyword>
<evidence type="ECO:0000256" key="1">
    <source>
        <dbReference type="ARBA" id="ARBA00005322"/>
    </source>
</evidence>
<evidence type="ECO:0000256" key="3">
    <source>
        <dbReference type="ARBA" id="ARBA00022491"/>
    </source>
</evidence>
<dbReference type="SUPFAM" id="SSF101498">
    <property type="entry name" value="Anti-sigma factor FlgM"/>
    <property type="match status" value="1"/>
</dbReference>
<evidence type="ECO:0000256" key="8">
    <source>
        <dbReference type="ARBA" id="ARBA00030117"/>
    </source>
</evidence>
<dbReference type="AlphaFoldDB" id="A0A7K1KJ11"/>
<sequence length="108" mass="11966">MVIKNIAGEMTPYSNRKIENQRTADQQRRGQESARTAGESADKVVLSSEARLRGAALQAANEASDVRRRKIDDLKQQIKDGTYKPDLKKAAANLIRDDLDLLSTGQPE</sequence>
<dbReference type="InterPro" id="IPR031316">
    <property type="entry name" value="FlgM_C"/>
</dbReference>
<dbReference type="NCBIfam" id="TIGR03824">
    <property type="entry name" value="FlgM_jcvi"/>
    <property type="match status" value="1"/>
</dbReference>
<feature type="domain" description="Anti-sigma-28 factor FlgM C-terminal" evidence="10">
    <location>
        <begin position="42"/>
        <end position="95"/>
    </location>
</feature>
<evidence type="ECO:0000256" key="7">
    <source>
        <dbReference type="ARBA" id="ARBA00024739"/>
    </source>
</evidence>
<dbReference type="InterPro" id="IPR007412">
    <property type="entry name" value="FlgM"/>
</dbReference>
<comment type="function">
    <text evidence="7">Responsible for the coupling of flagellin expression to flagellar assembly by preventing expression of the flagellin genes when a component of the middle class of proteins is defective. It negatively regulates flagellar genes by inhibiting the activity of FliA by directly binding to FliA.</text>
</comment>
<keyword evidence="4" id="KW-1005">Bacterial flagellum biogenesis</keyword>
<dbReference type="InterPro" id="IPR035890">
    <property type="entry name" value="Anti-sigma-28_factor_FlgM_sf"/>
</dbReference>
<comment type="similarity">
    <text evidence="1">Belongs to the FlgM family.</text>
</comment>
<dbReference type="Pfam" id="PF04316">
    <property type="entry name" value="FlgM"/>
    <property type="match status" value="1"/>
</dbReference>
<comment type="caution">
    <text evidence="11">The sequence shown here is derived from an EMBL/GenBank/DDBJ whole genome shotgun (WGS) entry which is preliminary data.</text>
</comment>
<keyword evidence="6" id="KW-0804">Transcription</keyword>
<protein>
    <recommendedName>
        <fullName evidence="2">Negative regulator of flagellin synthesis</fullName>
    </recommendedName>
    <alternativeName>
        <fullName evidence="8">Anti-sigma-28 factor</fullName>
    </alternativeName>
</protein>
<name>A0A7K1KJ11_9BACT</name>
<evidence type="ECO:0000259" key="10">
    <source>
        <dbReference type="Pfam" id="PF04316"/>
    </source>
</evidence>
<accession>A0A7K1KJ11</accession>
<gene>
    <name evidence="11" type="primary">flgM</name>
    <name evidence="11" type="ORF">GKC30_00165</name>
</gene>
<feature type="compositionally biased region" description="Basic and acidic residues" evidence="9">
    <location>
        <begin position="16"/>
        <end position="32"/>
    </location>
</feature>
<feature type="region of interest" description="Disordered" evidence="9">
    <location>
        <begin position="1"/>
        <end position="42"/>
    </location>
</feature>
<evidence type="ECO:0000256" key="4">
    <source>
        <dbReference type="ARBA" id="ARBA00022795"/>
    </source>
</evidence>
<reference evidence="11 12" key="1">
    <citation type="submission" date="2019-11" db="EMBL/GenBank/DDBJ databases">
        <title>Pseudodesulfovibrio alkaliphilus, sp. nov., an alkaliphilic sulfate-reducing bacteria from mud volcano of Taman peninsula, Russia.</title>
        <authorList>
            <person name="Frolova A."/>
            <person name="Merkel A.Y."/>
            <person name="Slobodkin A.I."/>
        </authorList>
    </citation>
    <scope>NUCLEOTIDE SEQUENCE [LARGE SCALE GENOMIC DNA]</scope>
    <source>
        <strain evidence="11 12">F-1</strain>
    </source>
</reference>
<dbReference type="GO" id="GO:0045892">
    <property type="term" value="P:negative regulation of DNA-templated transcription"/>
    <property type="evidence" value="ECO:0007669"/>
    <property type="project" value="InterPro"/>
</dbReference>